<name>A0A949TWP5_9CLOT</name>
<sequence length="1749" mass="181273">MKKCVLSGFTVFTFLILLTFNGLALPVKAASTLTLSDINCYNDGNMSVTSSTDPSTIHGLMQAIQFANASSAGSTFVFNITADITNISAQLPTINQSVTITGNGHTISVQTPGFNSDGTYSTNPSNFNLFTINGQGTNITTVEVDSCTLMGGAAAFAGAAISNTNATLKLNDDTITRSGSASYAAGGIYNEYTGIAYFERCNLNRNGGQYGGGFLNKGKMFIDCSSFSENRSLGTGAYGGGAGENSCKRQTDGSYTAAYLYVNNSTFANNSSTELGSAINNFSGTLYVLNSTFSGNLTYWSSNGANGVVISSRQNQNTTIESKTTIVNSVVLDNYTTASTSSYALGNFTNALVYTSSSIAQNLTLINSLSQTTNIGTVTNCTQYNNGNADTSVSTGTFAAGGADTKFLSPSGQLSGTGSYWQPFLVNHTSLDNSSTKLSAVLLDNSTSSAAISVIPCTTAFYPDNTNPVVAYKDGSGNWQYLLGNANADNYIVNKDQFGYDRTNSSQYENAVGATIVETSNLYRLRTVAATGGSVNGATIYGDNYTQGTLVSISAIPQVGYKFTGWNATGTTFANPTDPSQSITMNANIDVTPSFSNSYVIYNANGGSGTMMNTSPTEAVSINSFSDTYAFNSWNTKADGTGTRVTPGTIATSISGYNGTSDLTLYAIWNAPPAISGVTPGNASIHAGESTDFQVSGTKVRNGTLTYKWYAKGSPDTQITNGNIVLQSSTIYSTSPDGSILHINPMDTTLNGAQYYAVVTETENGISIDSASSAVGTLTVTQSIVPDAPTSATATAGDASATVTWTAPVNNGGSPITDYLVEVYNGASLVNTVDTNSTTTSAAITGLTNGTAYTFDVKAVNGVGNSAASNTTNVVTPSAINTAPDAPTSAAATAGDTTATVTWTAPVNNGGSPITDYLVEVYNGASLVNTVDTNSTTTSAAITGLTNGTAYTFDVKAVNIIGNSAASNATSAVTPTAQSSGGSGGASGGSTGGSSSSPSTISGEVIDGDNGSKVSNITATVATDNNGNSTVSMNATEAVLLKQSNGTISQLGDSSKISITTETGAVVAISANGTIQVQNLVKGTDYNFNITYDFGNGQKINIGKMEIKVDSAGNVSLTSALIDPYGIITDAATGKVIEGAQVTLYYANTERNKANGKTPDTIVQLPGIDGFKPNNNKNPQLSDANGAYGFMVFPTSDYYIVATKEGYCEYTSSTIHVEKDIVKWDFKMNEISADINPNAGKFDKNISSQTDVSTTMTLNGFNLVSITNGSSTLINEADYTVNNNVVTIKKSYLAKQNVGTTTLTFNFSGGSAKTLAITVIDTTPQNSTINPNTAEFDRYTLKQADISTTMTLNGNNLVSITTGTSILVKDTDYTVSNDVVTIKKGYLAKQSLGSITLTFNFSAGAVQSLVITIKDSTPSSSGGSGGGGGGGAAAPITPSPAKTAIERLSGQDRVDTALAIAKATYTGKVSKVILVSSENYPDALAGSVLAYKLNAPILLVGSDEADQDKILSYLKDNMDLAGTVYILGGTGVVSKDMEAKVSVSGFKNIIRLGGADRFETAAKISDTIGVKEGTPIVIVSGENYPDALSISSIAAVKQYPIIMVNKNEIPEVEKKEISLIKPGKVYIIGAEGAVSSAVEDQVSQTAAIDKTNIVRLGGADRFETSLKIIQYFDLSGSAACVTSGNNFPDAVAGSVYAAKNEAPMMLVDNNLSEAQKSYLKNANLKAVTIFGGTGVVSKEIEDELTQVLK</sequence>
<dbReference type="InterPro" id="IPR044060">
    <property type="entry name" value="Bacterial_rp_domain"/>
</dbReference>
<evidence type="ECO:0000256" key="5">
    <source>
        <dbReference type="SAM" id="MobiDB-lite"/>
    </source>
</evidence>
<dbReference type="InterPro" id="IPR051922">
    <property type="entry name" value="Bact_Sporulation_Assoc"/>
</dbReference>
<dbReference type="GO" id="GO:0030245">
    <property type="term" value="P:cellulose catabolic process"/>
    <property type="evidence" value="ECO:0007669"/>
    <property type="project" value="UniProtKB-KW"/>
</dbReference>
<feature type="compositionally biased region" description="Gly residues" evidence="5">
    <location>
        <begin position="981"/>
        <end position="992"/>
    </location>
</feature>
<keyword evidence="3" id="KW-0119">Carbohydrate metabolism</keyword>
<dbReference type="Pfam" id="PF03442">
    <property type="entry name" value="CBM_X2"/>
    <property type="match status" value="2"/>
</dbReference>
<evidence type="ECO:0000313" key="8">
    <source>
        <dbReference type="Proteomes" id="UP000694308"/>
    </source>
</evidence>
<keyword evidence="1" id="KW-0732">Signal</keyword>
<evidence type="ECO:0000256" key="2">
    <source>
        <dbReference type="ARBA" id="ARBA00023001"/>
    </source>
</evidence>
<evidence type="ECO:0000256" key="1">
    <source>
        <dbReference type="ARBA" id="ARBA00022729"/>
    </source>
</evidence>
<dbReference type="CDD" id="cd00063">
    <property type="entry name" value="FN3"/>
    <property type="match status" value="2"/>
</dbReference>
<organism evidence="7 8">
    <name type="scientific">Clostridium thailandense</name>
    <dbReference type="NCBI Taxonomy" id="2794346"/>
    <lineage>
        <taxon>Bacteria</taxon>
        <taxon>Bacillati</taxon>
        <taxon>Bacillota</taxon>
        <taxon>Clostridia</taxon>
        <taxon>Eubacteriales</taxon>
        <taxon>Clostridiaceae</taxon>
        <taxon>Clostridium</taxon>
    </lineage>
</organism>
<proteinExistence type="predicted"/>
<dbReference type="PANTHER" id="PTHR30032:SF8">
    <property type="entry name" value="GERMINATION-SPECIFIC N-ACETYLMURAMOYL-L-ALANINE AMIDASE"/>
    <property type="match status" value="1"/>
</dbReference>
<evidence type="ECO:0000256" key="4">
    <source>
        <dbReference type="ARBA" id="ARBA00023326"/>
    </source>
</evidence>
<feature type="compositionally biased region" description="Low complexity" evidence="5">
    <location>
        <begin position="993"/>
        <end position="1003"/>
    </location>
</feature>
<accession>A0A949TWP5</accession>
<dbReference type="RefSeq" id="WP_218319905.1">
    <property type="nucleotide sequence ID" value="NZ_JAEEGC010000034.1"/>
</dbReference>
<protein>
    <submittedName>
        <fullName evidence="7">Cell wall-binding repeat-containing protein</fullName>
    </submittedName>
</protein>
<feature type="domain" description="Fibronectin type-III" evidence="6">
    <location>
        <begin position="785"/>
        <end position="879"/>
    </location>
</feature>
<dbReference type="Pfam" id="PF00041">
    <property type="entry name" value="fn3"/>
    <property type="match status" value="2"/>
</dbReference>
<dbReference type="InterPro" id="IPR003961">
    <property type="entry name" value="FN3_dom"/>
</dbReference>
<keyword evidence="4" id="KW-0624">Polysaccharide degradation</keyword>
<feature type="region of interest" description="Disordered" evidence="5">
    <location>
        <begin position="973"/>
        <end position="1009"/>
    </location>
</feature>
<dbReference type="InterPro" id="IPR005102">
    <property type="entry name" value="Carbo-bd_X2"/>
</dbReference>
<keyword evidence="2" id="KW-0136">Cellulose degradation</keyword>
<dbReference type="InterPro" id="IPR007253">
    <property type="entry name" value="Cell_wall-bd_2"/>
</dbReference>
<dbReference type="Pfam" id="PF04122">
    <property type="entry name" value="CW_binding_2"/>
    <property type="match status" value="3"/>
</dbReference>
<feature type="domain" description="Fibronectin type-III" evidence="6">
    <location>
        <begin position="883"/>
        <end position="979"/>
    </location>
</feature>
<evidence type="ECO:0000313" key="7">
    <source>
        <dbReference type="EMBL" id="MBV7272875.1"/>
    </source>
</evidence>
<feature type="compositionally biased region" description="Gly residues" evidence="5">
    <location>
        <begin position="1422"/>
        <end position="1432"/>
    </location>
</feature>
<dbReference type="PROSITE" id="PS50853">
    <property type="entry name" value="FN3"/>
    <property type="match status" value="2"/>
</dbReference>
<dbReference type="PANTHER" id="PTHR30032">
    <property type="entry name" value="N-ACETYLMURAMOYL-L-ALANINE AMIDASE-RELATED"/>
    <property type="match status" value="1"/>
</dbReference>
<comment type="caution">
    <text evidence="7">The sequence shown here is derived from an EMBL/GenBank/DDBJ whole genome shotgun (WGS) entry which is preliminary data.</text>
</comment>
<reference evidence="7" key="1">
    <citation type="submission" date="2020-12" db="EMBL/GenBank/DDBJ databases">
        <title>Clostridium thailandense sp. nov., a novel acetogenic bacterium isolated from peat land soil in Thailand.</title>
        <authorList>
            <person name="Chaikitkaew S."/>
            <person name="Birkeland N.K."/>
        </authorList>
    </citation>
    <scope>NUCLEOTIDE SEQUENCE</scope>
    <source>
        <strain evidence="7">PL3</strain>
    </source>
</reference>
<evidence type="ECO:0000259" key="6">
    <source>
        <dbReference type="PROSITE" id="PS50853"/>
    </source>
</evidence>
<keyword evidence="8" id="KW-1185">Reference proteome</keyword>
<dbReference type="EMBL" id="JAEEGC010000034">
    <property type="protein sequence ID" value="MBV7272875.1"/>
    <property type="molecule type" value="Genomic_DNA"/>
</dbReference>
<dbReference type="Proteomes" id="UP000694308">
    <property type="component" value="Unassembled WGS sequence"/>
</dbReference>
<dbReference type="SMART" id="SM00060">
    <property type="entry name" value="FN3"/>
    <property type="match status" value="3"/>
</dbReference>
<evidence type="ECO:0000256" key="3">
    <source>
        <dbReference type="ARBA" id="ARBA00023277"/>
    </source>
</evidence>
<gene>
    <name evidence="7" type="ORF">I6U48_08115</name>
</gene>
<feature type="region of interest" description="Disordered" evidence="5">
    <location>
        <begin position="1416"/>
        <end position="1436"/>
    </location>
</feature>
<dbReference type="Pfam" id="PF18998">
    <property type="entry name" value="Flg_new_2"/>
    <property type="match status" value="1"/>
</dbReference>